<dbReference type="EC" id="6.1.1.21" evidence="11"/>
<evidence type="ECO:0000256" key="5">
    <source>
        <dbReference type="ARBA" id="ARBA00022598"/>
    </source>
</evidence>
<comment type="similarity">
    <text evidence="2 11">Belongs to the class-II aminoacyl-tRNA synthetase family.</text>
</comment>
<comment type="catalytic activity">
    <reaction evidence="10 11">
        <text>tRNA(His) + L-histidine + ATP = L-histidyl-tRNA(His) + AMP + diphosphate + H(+)</text>
        <dbReference type="Rhea" id="RHEA:17313"/>
        <dbReference type="Rhea" id="RHEA-COMP:9665"/>
        <dbReference type="Rhea" id="RHEA-COMP:9689"/>
        <dbReference type="ChEBI" id="CHEBI:15378"/>
        <dbReference type="ChEBI" id="CHEBI:30616"/>
        <dbReference type="ChEBI" id="CHEBI:33019"/>
        <dbReference type="ChEBI" id="CHEBI:57595"/>
        <dbReference type="ChEBI" id="CHEBI:78442"/>
        <dbReference type="ChEBI" id="CHEBI:78527"/>
        <dbReference type="ChEBI" id="CHEBI:456215"/>
        <dbReference type="EC" id="6.1.1.21"/>
    </reaction>
</comment>
<feature type="binding site" evidence="12">
    <location>
        <begin position="262"/>
        <end position="263"/>
    </location>
    <ligand>
        <name>L-histidine</name>
        <dbReference type="ChEBI" id="CHEBI:57595"/>
    </ligand>
</feature>
<dbReference type="InterPro" id="IPR041715">
    <property type="entry name" value="HisRS-like_core"/>
</dbReference>
<dbReference type="Gene3D" id="3.30.930.10">
    <property type="entry name" value="Bira Bifunctional Protein, Domain 2"/>
    <property type="match status" value="1"/>
</dbReference>
<comment type="subcellular location">
    <subcellularLocation>
        <location evidence="1 11">Cytoplasm</location>
    </subcellularLocation>
</comment>
<accession>A0A4P8L3G0</accession>
<feature type="binding site" evidence="12">
    <location>
        <begin position="82"/>
        <end position="84"/>
    </location>
    <ligand>
        <name>L-histidine</name>
        <dbReference type="ChEBI" id="CHEBI:57595"/>
    </ligand>
</feature>
<dbReference type="SUPFAM" id="SSF52954">
    <property type="entry name" value="Class II aaRS ABD-related"/>
    <property type="match status" value="1"/>
</dbReference>
<reference evidence="14 15" key="1">
    <citation type="submission" date="2019-05" db="EMBL/GenBank/DDBJ databases">
        <title>The Complete Genome Sequence of the n-alkane-degrading Desulfoglaeba alkanexedens ALDC reveals multiple alkylsuccinate synthase gene clusters.</title>
        <authorList>
            <person name="Callaghan A.V."/>
            <person name="Davidova I.A."/>
            <person name="Duncan K.E."/>
            <person name="Morris B."/>
            <person name="McInerney M.J."/>
        </authorList>
    </citation>
    <scope>NUCLEOTIDE SEQUENCE [LARGE SCALE GENOMIC DNA]</scope>
    <source>
        <strain evidence="14 15">ALDC</strain>
    </source>
</reference>
<sequence length="426" mass="48959">MEYIQAVKGMNDILPHDIGWWQKVEATAREVLETFGYREIRTPLVEKLELFARSIGESTDIVEKEMYAFPDRKGRWLTLRPEATASIVRAFIERNLQSDPLARKFYTLGPMFRHERPQKGRYRQFHQIDAEAFGIDDPMLDAEIMFMLRCFLEKLGIGGVKLHINSLGCRECRKPFRESLQAFLEERIAALCPDCARRSRVNPLRAFDCKVEQCREQMEEAPALLDFLCRDCAEHFEAVKRHLDRLETPYRIDPRMVRGLDYYMRTTFEVITDQLGAQNAVGGGGRYDGLMKDLGGPDLPGIGFAIGMERLILLLQQSQDGTLKTPEIFLASVGDDARDRCFLMVQRLRDRGVAAEMEYGNAGLKSQMRRADKLGARYVLILGQDEIQRNAAPLRDMIEKNQVEVPLATAVDFLTEFIRKHSTRNR</sequence>
<feature type="binding site" evidence="12">
    <location>
        <position position="127"/>
    </location>
    <ligand>
        <name>L-histidine</name>
        <dbReference type="ChEBI" id="CHEBI:57595"/>
    </ligand>
</feature>
<dbReference type="InterPro" id="IPR004516">
    <property type="entry name" value="HisRS/HisZ"/>
</dbReference>
<dbReference type="CDD" id="cd00859">
    <property type="entry name" value="HisRS_anticodon"/>
    <property type="match status" value="1"/>
</dbReference>
<evidence type="ECO:0000256" key="11">
    <source>
        <dbReference type="HAMAP-Rule" id="MF_00127"/>
    </source>
</evidence>
<dbReference type="GO" id="GO:0005737">
    <property type="term" value="C:cytoplasm"/>
    <property type="evidence" value="ECO:0007669"/>
    <property type="project" value="UniProtKB-SubCell"/>
</dbReference>
<keyword evidence="9 11" id="KW-0030">Aminoacyl-tRNA synthetase</keyword>
<dbReference type="GO" id="GO:0004821">
    <property type="term" value="F:histidine-tRNA ligase activity"/>
    <property type="evidence" value="ECO:0007669"/>
    <property type="project" value="UniProtKB-UniRule"/>
</dbReference>
<dbReference type="FunFam" id="3.30.930.10:FF:000005">
    <property type="entry name" value="Histidine--tRNA ligase"/>
    <property type="match status" value="1"/>
</dbReference>
<dbReference type="InterPro" id="IPR004154">
    <property type="entry name" value="Anticodon-bd"/>
</dbReference>
<dbReference type="InterPro" id="IPR006195">
    <property type="entry name" value="aa-tRNA-synth_II"/>
</dbReference>
<dbReference type="Pfam" id="PF13393">
    <property type="entry name" value="tRNA-synt_His"/>
    <property type="match status" value="1"/>
</dbReference>
<dbReference type="PANTHER" id="PTHR43707:SF1">
    <property type="entry name" value="HISTIDINE--TRNA LIGASE, MITOCHONDRIAL-RELATED"/>
    <property type="match status" value="1"/>
</dbReference>
<feature type="binding site" evidence="12">
    <location>
        <position position="113"/>
    </location>
    <ligand>
        <name>L-histidine</name>
        <dbReference type="ChEBI" id="CHEBI:57595"/>
    </ligand>
</feature>
<evidence type="ECO:0000256" key="2">
    <source>
        <dbReference type="ARBA" id="ARBA00008226"/>
    </source>
</evidence>
<evidence type="ECO:0000313" key="14">
    <source>
        <dbReference type="EMBL" id="QCQ21302.1"/>
    </source>
</evidence>
<dbReference type="Proteomes" id="UP000298602">
    <property type="component" value="Chromosome"/>
</dbReference>
<dbReference type="PROSITE" id="PS50862">
    <property type="entry name" value="AA_TRNA_LIGASE_II"/>
    <property type="match status" value="1"/>
</dbReference>
<dbReference type="SUPFAM" id="SSF55681">
    <property type="entry name" value="Class II aaRS and biotin synthetases"/>
    <property type="match status" value="1"/>
</dbReference>
<evidence type="ECO:0000256" key="6">
    <source>
        <dbReference type="ARBA" id="ARBA00022741"/>
    </source>
</evidence>
<dbReference type="Gene3D" id="3.40.50.800">
    <property type="entry name" value="Anticodon-binding domain"/>
    <property type="match status" value="1"/>
</dbReference>
<dbReference type="GO" id="GO:0006427">
    <property type="term" value="P:histidyl-tRNA aminoacylation"/>
    <property type="evidence" value="ECO:0007669"/>
    <property type="project" value="UniProtKB-UniRule"/>
</dbReference>
<gene>
    <name evidence="11" type="primary">hisS</name>
    <name evidence="14" type="ORF">FDQ92_03350</name>
</gene>
<dbReference type="AlphaFoldDB" id="A0A4P8L3G0"/>
<dbReference type="OrthoDB" id="9800814at2"/>
<keyword evidence="8 11" id="KW-0648">Protein biosynthesis</keyword>
<reference evidence="14 15" key="2">
    <citation type="submission" date="2019-05" db="EMBL/GenBank/DDBJ databases">
        <authorList>
            <person name="Suflita J.M."/>
            <person name="Marks C.R."/>
        </authorList>
    </citation>
    <scope>NUCLEOTIDE SEQUENCE [LARGE SCALE GENOMIC DNA]</scope>
    <source>
        <strain evidence="14 15">ALDC</strain>
    </source>
</reference>
<evidence type="ECO:0000256" key="4">
    <source>
        <dbReference type="ARBA" id="ARBA00022490"/>
    </source>
</evidence>
<feature type="binding site" evidence="12">
    <location>
        <position position="258"/>
    </location>
    <ligand>
        <name>L-histidine</name>
        <dbReference type="ChEBI" id="CHEBI:57595"/>
    </ligand>
</feature>
<feature type="binding site" evidence="12">
    <location>
        <position position="131"/>
    </location>
    <ligand>
        <name>L-histidine</name>
        <dbReference type="ChEBI" id="CHEBI:57595"/>
    </ligand>
</feature>
<keyword evidence="15" id="KW-1185">Reference proteome</keyword>
<dbReference type="HAMAP" id="MF_00127">
    <property type="entry name" value="His_tRNA_synth"/>
    <property type="match status" value="1"/>
</dbReference>
<dbReference type="NCBIfam" id="TIGR00442">
    <property type="entry name" value="hisS"/>
    <property type="match status" value="1"/>
</dbReference>
<evidence type="ECO:0000256" key="10">
    <source>
        <dbReference type="ARBA" id="ARBA00047639"/>
    </source>
</evidence>
<keyword evidence="4 11" id="KW-0963">Cytoplasm</keyword>
<evidence type="ECO:0000256" key="1">
    <source>
        <dbReference type="ARBA" id="ARBA00004496"/>
    </source>
</evidence>
<evidence type="ECO:0000313" key="15">
    <source>
        <dbReference type="Proteomes" id="UP000298602"/>
    </source>
</evidence>
<evidence type="ECO:0000256" key="9">
    <source>
        <dbReference type="ARBA" id="ARBA00023146"/>
    </source>
</evidence>
<dbReference type="Pfam" id="PF03129">
    <property type="entry name" value="HGTP_anticodon"/>
    <property type="match status" value="1"/>
</dbReference>
<dbReference type="CDD" id="cd00773">
    <property type="entry name" value="HisRS-like_core"/>
    <property type="match status" value="1"/>
</dbReference>
<evidence type="ECO:0000256" key="7">
    <source>
        <dbReference type="ARBA" id="ARBA00022840"/>
    </source>
</evidence>
<dbReference type="InterPro" id="IPR015807">
    <property type="entry name" value="His-tRNA-ligase"/>
</dbReference>
<keyword evidence="5 11" id="KW-0436">Ligase</keyword>
<comment type="subunit">
    <text evidence="3 11">Homodimer.</text>
</comment>
<evidence type="ECO:0000256" key="3">
    <source>
        <dbReference type="ARBA" id="ARBA00011738"/>
    </source>
</evidence>
<dbReference type="GO" id="GO:0005524">
    <property type="term" value="F:ATP binding"/>
    <property type="evidence" value="ECO:0007669"/>
    <property type="project" value="UniProtKB-UniRule"/>
</dbReference>
<dbReference type="EMBL" id="CP040098">
    <property type="protein sequence ID" value="QCQ21302.1"/>
    <property type="molecule type" value="Genomic_DNA"/>
</dbReference>
<evidence type="ECO:0000256" key="8">
    <source>
        <dbReference type="ARBA" id="ARBA00022917"/>
    </source>
</evidence>
<dbReference type="PANTHER" id="PTHR43707">
    <property type="entry name" value="HISTIDYL-TRNA SYNTHETASE"/>
    <property type="match status" value="1"/>
</dbReference>
<feature type="domain" description="Aminoacyl-transfer RNA synthetases class-II family profile" evidence="13">
    <location>
        <begin position="1"/>
        <end position="326"/>
    </location>
</feature>
<dbReference type="KEGG" id="dax:FDQ92_03350"/>
<proteinExistence type="inferred from homology"/>
<name>A0A4P8L3G0_9BACT</name>
<protein>
    <recommendedName>
        <fullName evidence="11">Histidine--tRNA ligase</fullName>
        <ecNumber evidence="11">6.1.1.21</ecNumber>
    </recommendedName>
    <alternativeName>
        <fullName evidence="11">Histidyl-tRNA synthetase</fullName>
        <shortName evidence="11">HisRS</shortName>
    </alternativeName>
</protein>
<dbReference type="RefSeq" id="WP_137423271.1">
    <property type="nucleotide sequence ID" value="NZ_CP040098.1"/>
</dbReference>
<dbReference type="PIRSF" id="PIRSF001549">
    <property type="entry name" value="His-tRNA_synth"/>
    <property type="match status" value="1"/>
</dbReference>
<evidence type="ECO:0000259" key="13">
    <source>
        <dbReference type="PROSITE" id="PS50862"/>
    </source>
</evidence>
<organism evidence="14 15">
    <name type="scientific">Desulfoglaeba alkanexedens ALDC</name>
    <dbReference type="NCBI Taxonomy" id="980445"/>
    <lineage>
        <taxon>Bacteria</taxon>
        <taxon>Pseudomonadati</taxon>
        <taxon>Thermodesulfobacteriota</taxon>
        <taxon>Syntrophobacteria</taxon>
        <taxon>Syntrophobacterales</taxon>
        <taxon>Syntrophobacteraceae</taxon>
        <taxon>Desulfoglaeba</taxon>
    </lineage>
</organism>
<dbReference type="InterPro" id="IPR045864">
    <property type="entry name" value="aa-tRNA-synth_II/BPL/LPL"/>
</dbReference>
<keyword evidence="6 11" id="KW-0547">Nucleotide-binding</keyword>
<dbReference type="InterPro" id="IPR036621">
    <property type="entry name" value="Anticodon-bd_dom_sf"/>
</dbReference>
<evidence type="ECO:0000256" key="12">
    <source>
        <dbReference type="PIRSR" id="PIRSR001549-1"/>
    </source>
</evidence>
<dbReference type="InterPro" id="IPR033656">
    <property type="entry name" value="HisRS_anticodon"/>
</dbReference>
<keyword evidence="7 11" id="KW-0067">ATP-binding</keyword>